<organism evidence="1">
    <name type="scientific">Myoviridae sp. ctYA416</name>
    <dbReference type="NCBI Taxonomy" id="2825125"/>
    <lineage>
        <taxon>Viruses</taxon>
        <taxon>Duplodnaviria</taxon>
        <taxon>Heunggongvirae</taxon>
        <taxon>Uroviricota</taxon>
        <taxon>Caudoviricetes</taxon>
    </lineage>
</organism>
<name>A0A8S5UTK9_9CAUD</name>
<accession>A0A8S5UTK9</accession>
<sequence length="100" mass="11600">MNDVNKLARLINDVKVVKITGFTISTYTNKNKRWYENDIRDDTYYSSLEHEVIEYESDESYATDNDRKLAKEIINTLKSVGSLRATFKIKKGDIISISFP</sequence>
<evidence type="ECO:0000313" key="1">
    <source>
        <dbReference type="EMBL" id="DAF97746.1"/>
    </source>
</evidence>
<reference evidence="1" key="1">
    <citation type="journal article" date="2021" name="Proc. Natl. Acad. Sci. U.S.A.">
        <title>A Catalog of Tens of Thousands of Viruses from Human Metagenomes Reveals Hidden Associations with Chronic Diseases.</title>
        <authorList>
            <person name="Tisza M.J."/>
            <person name="Buck C.B."/>
        </authorList>
    </citation>
    <scope>NUCLEOTIDE SEQUENCE</scope>
    <source>
        <strain evidence="1">CtYA416</strain>
    </source>
</reference>
<proteinExistence type="predicted"/>
<dbReference type="EMBL" id="BK016136">
    <property type="protein sequence ID" value="DAF97746.1"/>
    <property type="molecule type" value="Genomic_DNA"/>
</dbReference>
<protein>
    <submittedName>
        <fullName evidence="1">Uncharacterized protein</fullName>
    </submittedName>
</protein>